<protein>
    <submittedName>
        <fullName evidence="3">Uncharacterized protein</fullName>
    </submittedName>
</protein>
<keyword evidence="4" id="KW-1185">Reference proteome</keyword>
<evidence type="ECO:0000313" key="5">
    <source>
        <dbReference type="Proteomes" id="UP000235392"/>
    </source>
</evidence>
<comment type="caution">
    <text evidence="3">The sequence shown here is derived from an EMBL/GenBank/DDBJ whole genome shotgun (WGS) entry which is preliminary data.</text>
</comment>
<dbReference type="Proteomes" id="UP000235388">
    <property type="component" value="Unassembled WGS sequence"/>
</dbReference>
<evidence type="ECO:0000313" key="2">
    <source>
        <dbReference type="EMBL" id="PLW33428.1"/>
    </source>
</evidence>
<accession>A0A2N5W702</accession>
<dbReference type="EMBL" id="PGCI01000220">
    <property type="protein sequence ID" value="PLW33428.1"/>
    <property type="molecule type" value="Genomic_DNA"/>
</dbReference>
<organism evidence="3 4">
    <name type="scientific">Puccinia coronata f. sp. avenae</name>
    <dbReference type="NCBI Taxonomy" id="200324"/>
    <lineage>
        <taxon>Eukaryota</taxon>
        <taxon>Fungi</taxon>
        <taxon>Dikarya</taxon>
        <taxon>Basidiomycota</taxon>
        <taxon>Pucciniomycotina</taxon>
        <taxon>Pucciniomycetes</taxon>
        <taxon>Pucciniales</taxon>
        <taxon>Pucciniaceae</taxon>
        <taxon>Puccinia</taxon>
    </lineage>
</organism>
<gene>
    <name evidence="3" type="ORF">PCANC_00716</name>
    <name evidence="2" type="ORF">PCASD_17350</name>
</gene>
<name>A0A2N5W702_9BASI</name>
<dbReference type="AlphaFoldDB" id="A0A2N5W702"/>
<reference evidence="4 5" key="1">
    <citation type="submission" date="2017-11" db="EMBL/GenBank/DDBJ databases">
        <title>De novo assembly and phasing of dikaryotic genomes from two isolates of Puccinia coronata f. sp. avenae, the causal agent of oat crown rust.</title>
        <authorList>
            <person name="Miller M.E."/>
            <person name="Zhang Y."/>
            <person name="Omidvar V."/>
            <person name="Sperschneider J."/>
            <person name="Schwessinger B."/>
            <person name="Raley C."/>
            <person name="Palmer J.M."/>
            <person name="Garnica D."/>
            <person name="Upadhyaya N."/>
            <person name="Rathjen J."/>
            <person name="Taylor J.M."/>
            <person name="Park R.F."/>
            <person name="Dodds P.N."/>
            <person name="Hirsch C.D."/>
            <person name="Kianian S.F."/>
            <person name="Figueroa M."/>
        </authorList>
    </citation>
    <scope>NUCLEOTIDE SEQUENCE [LARGE SCALE GENOMIC DNA]</scope>
    <source>
        <strain evidence="3">12NC29</strain>
        <strain evidence="2">12SD80</strain>
    </source>
</reference>
<evidence type="ECO:0000313" key="3">
    <source>
        <dbReference type="EMBL" id="PLW58026.1"/>
    </source>
</evidence>
<feature type="compositionally biased region" description="Acidic residues" evidence="1">
    <location>
        <begin position="432"/>
        <end position="454"/>
    </location>
</feature>
<evidence type="ECO:0000256" key="1">
    <source>
        <dbReference type="SAM" id="MobiDB-lite"/>
    </source>
</evidence>
<feature type="region of interest" description="Disordered" evidence="1">
    <location>
        <begin position="423"/>
        <end position="473"/>
    </location>
</feature>
<sequence>MDEQRAIPSVAETIAAFRALNTDIIHDEQYQEISTKVIQQLMQRVDTREERIIFSRTMNKATIRAPPDNLPRTGNEVATRLGRAILPAFKEKLKSFPLVMSLSNFSTPSIDGFEAVLNQFVKIDKILDEIDWSIMMIWKTWKPRQDDNPSTQHLSLFKVEKINDLTQHLLIDPFGDLLYKCGEFLDELNVTAVPLADTRQIEENWNDLSRCAASAIDDIDTLIEWIQKPALTMAKAECQKLVVDIEDFLNQICRNLNKGCKLELDEDIEILSGMNFDSLNKVNNFRREGLAILKLCRVFFNKISRSTNSQILIFAQPSIEMKCDEMKKFLKSAQNAHGHFSKYASALLSFGSHLGLVAHGIYNIRKCMIRCWQVLDYYLDSLLARNDPDVNRELIEDCQQWLKSWIFHFILATTTAMNATGYSLSEFPGPGDEQDSNPDNGQFDDDDYDEDEKDESNNQKDDGDEEDKTDGEE</sequence>
<proteinExistence type="predicted"/>
<feature type="compositionally biased region" description="Acidic residues" evidence="1">
    <location>
        <begin position="462"/>
        <end position="473"/>
    </location>
</feature>
<dbReference type="PANTHER" id="PTHR33069">
    <property type="entry name" value="CHROMOSOME 7, WHOLE GENOME SHOTGUN SEQUENCE-RELATED"/>
    <property type="match status" value="1"/>
</dbReference>
<evidence type="ECO:0000313" key="4">
    <source>
        <dbReference type="Proteomes" id="UP000235388"/>
    </source>
</evidence>
<dbReference type="EMBL" id="PGCJ01000006">
    <property type="protein sequence ID" value="PLW58026.1"/>
    <property type="molecule type" value="Genomic_DNA"/>
</dbReference>
<dbReference type="PANTHER" id="PTHR33069:SF3">
    <property type="entry name" value="DYNEIN HEAVY CHAIN TAIL DOMAIN-CONTAINING PROTEIN"/>
    <property type="match status" value="1"/>
</dbReference>
<dbReference type="Proteomes" id="UP000235392">
    <property type="component" value="Unassembled WGS sequence"/>
</dbReference>